<evidence type="ECO:0000313" key="4">
    <source>
        <dbReference type="Proteomes" id="UP001219525"/>
    </source>
</evidence>
<keyword evidence="2" id="KW-1133">Transmembrane helix</keyword>
<keyword evidence="2" id="KW-0812">Transmembrane</keyword>
<feature type="transmembrane region" description="Helical" evidence="2">
    <location>
        <begin position="94"/>
        <end position="117"/>
    </location>
</feature>
<name>A0AAD6V387_9AGAR</name>
<proteinExistence type="predicted"/>
<gene>
    <name evidence="3" type="ORF">GGX14DRAFT_401898</name>
</gene>
<keyword evidence="2" id="KW-0472">Membrane</keyword>
<accession>A0AAD6V387</accession>
<dbReference type="EMBL" id="JARJCW010000072">
    <property type="protein sequence ID" value="KAJ7198533.1"/>
    <property type="molecule type" value="Genomic_DNA"/>
</dbReference>
<organism evidence="3 4">
    <name type="scientific">Mycena pura</name>
    <dbReference type="NCBI Taxonomy" id="153505"/>
    <lineage>
        <taxon>Eukaryota</taxon>
        <taxon>Fungi</taxon>
        <taxon>Dikarya</taxon>
        <taxon>Basidiomycota</taxon>
        <taxon>Agaricomycotina</taxon>
        <taxon>Agaricomycetes</taxon>
        <taxon>Agaricomycetidae</taxon>
        <taxon>Agaricales</taxon>
        <taxon>Marasmiineae</taxon>
        <taxon>Mycenaceae</taxon>
        <taxon>Mycena</taxon>
    </lineage>
</organism>
<comment type="caution">
    <text evidence="3">The sequence shown here is derived from an EMBL/GenBank/DDBJ whole genome shotgun (WGS) entry which is preliminary data.</text>
</comment>
<reference evidence="3" key="1">
    <citation type="submission" date="2023-03" db="EMBL/GenBank/DDBJ databases">
        <title>Massive genome expansion in bonnet fungi (Mycena s.s.) driven by repeated elements and novel gene families across ecological guilds.</title>
        <authorList>
            <consortium name="Lawrence Berkeley National Laboratory"/>
            <person name="Harder C.B."/>
            <person name="Miyauchi S."/>
            <person name="Viragh M."/>
            <person name="Kuo A."/>
            <person name="Thoen E."/>
            <person name="Andreopoulos B."/>
            <person name="Lu D."/>
            <person name="Skrede I."/>
            <person name="Drula E."/>
            <person name="Henrissat B."/>
            <person name="Morin E."/>
            <person name="Kohler A."/>
            <person name="Barry K."/>
            <person name="LaButti K."/>
            <person name="Morin E."/>
            <person name="Salamov A."/>
            <person name="Lipzen A."/>
            <person name="Mereny Z."/>
            <person name="Hegedus B."/>
            <person name="Baldrian P."/>
            <person name="Stursova M."/>
            <person name="Weitz H."/>
            <person name="Taylor A."/>
            <person name="Grigoriev I.V."/>
            <person name="Nagy L.G."/>
            <person name="Martin F."/>
            <person name="Kauserud H."/>
        </authorList>
    </citation>
    <scope>NUCLEOTIDE SEQUENCE</scope>
    <source>
        <strain evidence="3">9144</strain>
    </source>
</reference>
<evidence type="ECO:0000256" key="1">
    <source>
        <dbReference type="SAM" id="MobiDB-lite"/>
    </source>
</evidence>
<dbReference type="Proteomes" id="UP001219525">
    <property type="component" value="Unassembled WGS sequence"/>
</dbReference>
<evidence type="ECO:0000313" key="3">
    <source>
        <dbReference type="EMBL" id="KAJ7198533.1"/>
    </source>
</evidence>
<dbReference type="AlphaFoldDB" id="A0AAD6V387"/>
<protein>
    <submittedName>
        <fullName evidence="3">Uncharacterized protein</fullName>
    </submittedName>
</protein>
<keyword evidence="4" id="KW-1185">Reference proteome</keyword>
<evidence type="ECO:0000256" key="2">
    <source>
        <dbReference type="SAM" id="Phobius"/>
    </source>
</evidence>
<sequence length="390" mass="42906">MPLFYHACQATRSAMPVIGTEGIGHIVCAPNVQTTVMLPHAATSDQLRSPRGDHLPGKTITFLVIGEPQGMDPDYLGTSRLSGIRPEILSRRVLAWYIFILRVLLFLFCCLDPPAYLRAPTIHCLDHVRNRIAVVVAVGIKGVGITVGETVSDPNDNGDPTASQVHVLQRPTLIYRRVALHRAGIVAQYGSASQYRNPLHKALSRLKLMTPQARLSLNFYQLKPSSTQLPEALVSVRIQMAVIRTAQEAMPANADQRDFVMPHLGIHMTADGRRQSTAGTRARSDCRASGRKGGSPDTGMLIAEGAPDAVKNMCLKQLWVGLRKFKIYKGRKYQSGLCSIMMRELLPSREIAAIPDSALKAHNKNSEAEKLCIHAPFRVYKVSGYLDVKS</sequence>
<feature type="region of interest" description="Disordered" evidence="1">
    <location>
        <begin position="272"/>
        <end position="298"/>
    </location>
</feature>